<dbReference type="AlphaFoldDB" id="A0A4Q7N4A8"/>
<evidence type="ECO:0000313" key="3">
    <source>
        <dbReference type="Proteomes" id="UP000293874"/>
    </source>
</evidence>
<organism evidence="2 3">
    <name type="scientific">Pseudobacter ginsenosidimutans</name>
    <dbReference type="NCBI Taxonomy" id="661488"/>
    <lineage>
        <taxon>Bacteria</taxon>
        <taxon>Pseudomonadati</taxon>
        <taxon>Bacteroidota</taxon>
        <taxon>Chitinophagia</taxon>
        <taxon>Chitinophagales</taxon>
        <taxon>Chitinophagaceae</taxon>
        <taxon>Pseudobacter</taxon>
    </lineage>
</organism>
<dbReference type="Pfam" id="PF13432">
    <property type="entry name" value="TPR_16"/>
    <property type="match status" value="1"/>
</dbReference>
<dbReference type="SMART" id="SM00028">
    <property type="entry name" value="TPR"/>
    <property type="match status" value="3"/>
</dbReference>
<dbReference type="RefSeq" id="WP_130540174.1">
    <property type="nucleotide sequence ID" value="NZ_CP042431.1"/>
</dbReference>
<protein>
    <submittedName>
        <fullName evidence="2">Tetratricopeptide repeat protein</fullName>
    </submittedName>
</protein>
<evidence type="ECO:0000313" key="2">
    <source>
        <dbReference type="EMBL" id="RZS75834.1"/>
    </source>
</evidence>
<keyword evidence="1" id="KW-0732">Signal</keyword>
<accession>A0A4Q7N4A8</accession>
<sequence>MKKLILCIFVFCAAGLARAQEDSLNNLLLEAVALHDKGDYDGALRLYDQVIAKDPKRLLAWYEKSLTLLVSKRYEACIDLCKEVLGKFKEGDELDNIYVNYGSALDAAGKPEEAIMIYSQGIRKYNHYLLFFNRGITEFMNKKNTNAINDFQQTLLLKPLHASSHQYLSYAVYGQNKVASMMGLASFLVIESNTIRSDKNLKILQELFSSYAKKTGDNQVTISMSPHMLDLKDSNPDNFSIAEMTLALSSATDFNDTLKQFMTPADKMKKKLGIFADISTVEKKGFFTQFYVSFFRAMQDAGHLETAANLILARSNDDQVKQWLSSHEDKLKSFSQWLQEYKWTDKVVNK</sequence>
<dbReference type="InterPro" id="IPR011990">
    <property type="entry name" value="TPR-like_helical_dom_sf"/>
</dbReference>
<reference evidence="2 3" key="1">
    <citation type="submission" date="2019-02" db="EMBL/GenBank/DDBJ databases">
        <title>Genomic Encyclopedia of Type Strains, Phase IV (KMG-IV): sequencing the most valuable type-strain genomes for metagenomic binning, comparative biology and taxonomic classification.</title>
        <authorList>
            <person name="Goeker M."/>
        </authorList>
    </citation>
    <scope>NUCLEOTIDE SEQUENCE [LARGE SCALE GENOMIC DNA]</scope>
    <source>
        <strain evidence="2 3">DSM 18116</strain>
    </source>
</reference>
<gene>
    <name evidence="2" type="ORF">EV199_1709</name>
</gene>
<keyword evidence="3" id="KW-1185">Reference proteome</keyword>
<comment type="caution">
    <text evidence="2">The sequence shown here is derived from an EMBL/GenBank/DDBJ whole genome shotgun (WGS) entry which is preliminary data.</text>
</comment>
<proteinExistence type="predicted"/>
<feature type="signal peptide" evidence="1">
    <location>
        <begin position="1"/>
        <end position="19"/>
    </location>
</feature>
<dbReference type="Gene3D" id="1.25.40.10">
    <property type="entry name" value="Tetratricopeptide repeat domain"/>
    <property type="match status" value="1"/>
</dbReference>
<dbReference type="EMBL" id="SGXA01000001">
    <property type="protein sequence ID" value="RZS75834.1"/>
    <property type="molecule type" value="Genomic_DNA"/>
</dbReference>
<name>A0A4Q7N4A8_9BACT</name>
<evidence type="ECO:0000256" key="1">
    <source>
        <dbReference type="SAM" id="SignalP"/>
    </source>
</evidence>
<dbReference type="InterPro" id="IPR019734">
    <property type="entry name" value="TPR_rpt"/>
</dbReference>
<dbReference type="OrthoDB" id="793001at2"/>
<feature type="chain" id="PRO_5020352126" evidence="1">
    <location>
        <begin position="20"/>
        <end position="350"/>
    </location>
</feature>
<dbReference type="SUPFAM" id="SSF48452">
    <property type="entry name" value="TPR-like"/>
    <property type="match status" value="1"/>
</dbReference>
<dbReference type="Proteomes" id="UP000293874">
    <property type="component" value="Unassembled WGS sequence"/>
</dbReference>